<dbReference type="EMBL" id="LS483452">
    <property type="protein sequence ID" value="SQH77343.1"/>
    <property type="molecule type" value="Genomic_DNA"/>
</dbReference>
<reference evidence="2" key="1">
    <citation type="submission" date="2018-06" db="EMBL/GenBank/DDBJ databases">
        <authorList>
            <person name="Cea G.-C."/>
            <person name="William W."/>
        </authorList>
    </citation>
    <scope>NUCLEOTIDE SEQUENCE [LARGE SCALE GENOMIC DNA]</scope>
    <source>
        <strain evidence="2">DB21MT-2</strain>
    </source>
</reference>
<dbReference type="Proteomes" id="UP000250123">
    <property type="component" value="Chromosome SHEWBE"/>
</dbReference>
<name>A0A330M7B9_9GAMM</name>
<evidence type="ECO:0000313" key="1">
    <source>
        <dbReference type="EMBL" id="SQH77343.1"/>
    </source>
</evidence>
<accession>A0A330M7B9</accession>
<proteinExistence type="predicted"/>
<organism evidence="1 2">
    <name type="scientific">Shewanella benthica</name>
    <dbReference type="NCBI Taxonomy" id="43661"/>
    <lineage>
        <taxon>Bacteria</taxon>
        <taxon>Pseudomonadati</taxon>
        <taxon>Pseudomonadota</taxon>
        <taxon>Gammaproteobacteria</taxon>
        <taxon>Alteromonadales</taxon>
        <taxon>Shewanellaceae</taxon>
        <taxon>Shewanella</taxon>
    </lineage>
</organism>
<gene>
    <name evidence="1" type="ORF">SHEWBE_3380</name>
</gene>
<dbReference type="KEGG" id="sbk:SHEWBE_3380"/>
<dbReference type="AlphaFoldDB" id="A0A330M7B9"/>
<protein>
    <submittedName>
        <fullName evidence="1">Uncharacterized protein</fullName>
    </submittedName>
</protein>
<sequence>MTSLAIIAEVARSAPMSEPGTAYLAIARPWGSIAACAMVKVVSI</sequence>
<evidence type="ECO:0000313" key="2">
    <source>
        <dbReference type="Proteomes" id="UP000250123"/>
    </source>
</evidence>